<dbReference type="Proteomes" id="UP000282529">
    <property type="component" value="Unassembled WGS sequence"/>
</dbReference>
<organism evidence="1 2">
    <name type="scientific">Paenibacillus rhizophilus</name>
    <dbReference type="NCBI Taxonomy" id="1850366"/>
    <lineage>
        <taxon>Bacteria</taxon>
        <taxon>Bacillati</taxon>
        <taxon>Bacillota</taxon>
        <taxon>Bacilli</taxon>
        <taxon>Bacillales</taxon>
        <taxon>Paenibacillaceae</taxon>
        <taxon>Paenibacillus</taxon>
    </lineage>
</organism>
<sequence length="1280" mass="144795">MMPLLNQWGDRKAFATDTSIVNYMDYTVPATDVMGQLADIAPDPNDESWLFDSALAAKNAKINLYISRMEAKSYVHRDEYKVTNIRFNRVTRTLTYDTSPYVTTIRSYRTYKPGMPTGWAVAAPSLGVFYWIEGDVWDNHGNNLQDDQFPFLFENRIYVFGENSYYSNEFSYTERTVTVPGGSHSYSFADYTNAVNISYTINGDPSSIIINTKWEDEIFGGSFVSYPVNDKQQIPLAVNSPPSLNLISPNNVTLYNENGQNILNIEGFAQDPDNEDLDVTVEVPNVFYRKTKVYGALTAKYFLVPIDVIADSVPPGDYQVKVSVVDRYNFKAESYLNFSVRNHLKNKAFYLINSPVEINKTYGDYENDPQHSERYRYDQDPDFFDNSMGMIWDSGLWRSSKYTSFPFSGAYTARVQVRDNPQNDNRFDAFRMWSGDNLSSMTFLVHRKPIALFSAKLVNGSLQLSDSSYDLDHVSSPNKGLINRQWQWRKSGMEVWNDGQPPSPLPTSDPYDMRLRVRDVDGPNGIGFWSDWFQQTVGSPGNLPPVALFTVDPNNVSYRKATTITDKSFDPDNDYLDTYEWRVVKDGWQEVWYYYGGVATPPNIAGFGTGSYQVTLKVHDNRGLWSAPYSQAVQVLNHPPVADFNMPNEVYRDTVITMENLTPDPDQDGDWLSYEWYGRLNGGSYYWTGNSRNPSMTIKGLINSNGISDKDAISDNWEMRLNVSDGSRTSYATEMFVVKNHPPTADISGPSTVYQYDTRTFNSADEDLDTSDQSSLQYYWRVTNSDGKISVYRTPNIDLTFNEFGTYTLEHWAIDQIGDKSNIATLKVNVIENLPPSMTLTSPAGTPGNPTIIDAEKDGDPLIKWSYADPESDAQEKYRLEFFMKDGLLAKSVENTDSTGGTRQFKMQDQSFERFLFYSVQGRAFSKNNWSDISNEKAFIIDNPPVPGFSLVTDTGKDASLTPIYRTDVLQITSTAHDDDQLKGDSLTYKYYLKPSAGIEGLISASDSFTKQFTTNDTFTIRQVVTDSLGLWREVSHAITVKNRLPVVNLTFPTSDTEAKPTIASTMTPIMKWSYSDDDGDEQQRYRVRILDAATGGIVVQSGDQASSQKQWTVPAGALVENHKYAVEVEAYDGFDWSAASARKYFMVNLLSVKGGVKHTAEWNANRQSYNLKISGDKEQPRNYNVFWAGEKFMLQADATGLPDTIDVTMDGGFTAKLSPSDSDKTFWTGELYNSSFENLPNGPVTFTFTAKNEYNTKIDKVTVVISENWSQYFRSHRVK</sequence>
<accession>A0A3N9Q051</accession>
<gene>
    <name evidence="1" type="ORF">EH198_10310</name>
</gene>
<dbReference type="AlphaFoldDB" id="A0A3N9Q051"/>
<dbReference type="Pfam" id="PF25788">
    <property type="entry name" value="Ig_Rha78A_N"/>
    <property type="match status" value="1"/>
</dbReference>
<reference evidence="1 2" key="1">
    <citation type="submission" date="2018-11" db="EMBL/GenBank/DDBJ databases">
        <title>Genome sequence of strain 7197.</title>
        <authorList>
            <person name="Gao J."/>
            <person name="Sun J."/>
        </authorList>
    </citation>
    <scope>NUCLEOTIDE SEQUENCE [LARGE SCALE GENOMIC DNA]</scope>
    <source>
        <strain evidence="1 2">7197</strain>
    </source>
</reference>
<proteinExistence type="predicted"/>
<dbReference type="InterPro" id="IPR035986">
    <property type="entry name" value="PKD_dom_sf"/>
</dbReference>
<dbReference type="Gene3D" id="2.60.40.10">
    <property type="entry name" value="Immunoglobulins"/>
    <property type="match status" value="3"/>
</dbReference>
<comment type="caution">
    <text evidence="1">The sequence shown here is derived from an EMBL/GenBank/DDBJ whole genome shotgun (WGS) entry which is preliminary data.</text>
</comment>
<evidence type="ECO:0008006" key="3">
    <source>
        <dbReference type="Google" id="ProtNLM"/>
    </source>
</evidence>
<dbReference type="EMBL" id="RQPI01000004">
    <property type="protein sequence ID" value="RQW12032.1"/>
    <property type="molecule type" value="Genomic_DNA"/>
</dbReference>
<protein>
    <recommendedName>
        <fullName evidence="3">PKD domain-containing protein</fullName>
    </recommendedName>
</protein>
<evidence type="ECO:0000313" key="1">
    <source>
        <dbReference type="EMBL" id="RQW12032.1"/>
    </source>
</evidence>
<keyword evidence="2" id="KW-1185">Reference proteome</keyword>
<evidence type="ECO:0000313" key="2">
    <source>
        <dbReference type="Proteomes" id="UP000282529"/>
    </source>
</evidence>
<dbReference type="RefSeq" id="WP_148091495.1">
    <property type="nucleotide sequence ID" value="NZ_RQPI01000004.1"/>
</dbReference>
<dbReference type="InterPro" id="IPR013783">
    <property type="entry name" value="Ig-like_fold"/>
</dbReference>
<name>A0A3N9Q051_9BACL</name>
<dbReference type="SUPFAM" id="SSF49299">
    <property type="entry name" value="PKD domain"/>
    <property type="match status" value="2"/>
</dbReference>
<dbReference type="OrthoDB" id="2088379at2"/>